<evidence type="ECO:0000256" key="2">
    <source>
        <dbReference type="ARBA" id="ARBA00006699"/>
    </source>
</evidence>
<evidence type="ECO:0000313" key="11">
    <source>
        <dbReference type="EMBL" id="RTE11224.1"/>
    </source>
</evidence>
<dbReference type="CDD" id="cd01083">
    <property type="entry name" value="GAG_Lyase"/>
    <property type="match status" value="1"/>
</dbReference>
<dbReference type="EMBL" id="RXHU01000011">
    <property type="protein sequence ID" value="RTE11224.1"/>
    <property type="molecule type" value="Genomic_DNA"/>
</dbReference>
<accession>A0A3S0CXT7</accession>
<evidence type="ECO:0000256" key="1">
    <source>
        <dbReference type="ARBA" id="ARBA00004613"/>
    </source>
</evidence>
<dbReference type="InterPro" id="IPR008929">
    <property type="entry name" value="Chondroitin_lyas"/>
</dbReference>
<feature type="active site" evidence="6">
    <location>
        <position position="291"/>
    </location>
</feature>
<name>A0A3S0CXT7_9BACL</name>
<feature type="domain" description="Polysaccharide lyase family 8 central" evidence="7">
    <location>
        <begin position="427"/>
        <end position="687"/>
    </location>
</feature>
<feature type="domain" description="Carbohydrate-binding module family 96" evidence="10">
    <location>
        <begin position="830"/>
        <end position="995"/>
    </location>
</feature>
<dbReference type="Gene3D" id="2.70.98.10">
    <property type="match status" value="1"/>
</dbReference>
<keyword evidence="3" id="KW-0964">Secreted</keyword>
<proteinExistence type="inferred from homology"/>
<comment type="caution">
    <text evidence="11">The sequence shown here is derived from an EMBL/GenBank/DDBJ whole genome shotgun (WGS) entry which is preliminary data.</text>
</comment>
<dbReference type="Pfam" id="PF02884">
    <property type="entry name" value="Lyase_8_C"/>
    <property type="match status" value="1"/>
</dbReference>
<comment type="similarity">
    <text evidence="2">Belongs to the polysaccharide lyase 8 family.</text>
</comment>
<reference evidence="11 12" key="1">
    <citation type="submission" date="2018-12" db="EMBL/GenBank/DDBJ databases">
        <title>Bacillus ochoae sp. nov., Paenibacillus whitsoniae sp. nov., Paenibacillus spiritus sp. nov. Isolated from the Mars Exploration Rover during spacecraft assembly.</title>
        <authorList>
            <person name="Seuylemezian A."/>
            <person name="Vaishampayan P."/>
        </authorList>
    </citation>
    <scope>NUCLEOTIDE SEQUENCE [LARGE SCALE GENOMIC DNA]</scope>
    <source>
        <strain evidence="11 12">MER 54</strain>
    </source>
</reference>
<dbReference type="SUPFAM" id="SSF74650">
    <property type="entry name" value="Galactose mutarotase-like"/>
    <property type="match status" value="1"/>
</dbReference>
<dbReference type="Pfam" id="PF02278">
    <property type="entry name" value="Lyase_8"/>
    <property type="match status" value="1"/>
</dbReference>
<dbReference type="Pfam" id="PF24517">
    <property type="entry name" value="CBM96"/>
    <property type="match status" value="2"/>
</dbReference>
<feature type="active site" evidence="6">
    <location>
        <position position="282"/>
    </location>
</feature>
<feature type="domain" description="Carbohydrate-binding module family 96" evidence="10">
    <location>
        <begin position="998"/>
        <end position="1161"/>
    </location>
</feature>
<evidence type="ECO:0000256" key="3">
    <source>
        <dbReference type="ARBA" id="ARBA00022525"/>
    </source>
</evidence>
<evidence type="ECO:0000259" key="9">
    <source>
        <dbReference type="Pfam" id="PF08124"/>
    </source>
</evidence>
<dbReference type="SUPFAM" id="SSF48230">
    <property type="entry name" value="Chondroitin AC/alginate lyase"/>
    <property type="match status" value="1"/>
</dbReference>
<dbReference type="Gene3D" id="1.50.10.100">
    <property type="entry name" value="Chondroitin AC/alginate lyase"/>
    <property type="match status" value="1"/>
</dbReference>
<dbReference type="Proteomes" id="UP000276128">
    <property type="component" value="Unassembled WGS sequence"/>
</dbReference>
<dbReference type="GO" id="GO:0005576">
    <property type="term" value="C:extracellular region"/>
    <property type="evidence" value="ECO:0007669"/>
    <property type="project" value="UniProtKB-SubCell"/>
</dbReference>
<sequence length="1162" mass="125277">MYADGENVFCFPYIPKEEKVMNVQRSTMLKAMLSCVLFVSLVITSIVPNGKAYAADEYDGLREKWRSYLLGGDYSETDTDVSAILTDQSALVQTTWDSMNKSSGRTYLWSDLDDASVDSLTKSSYMAITYSRLYTLAVGYARHGSATYQNPALLSDLQSALDWMYTNKYNPSSAKVGNWFDWEINVPLTLNNTTVVLYNELTAAQRTNYMNAVNQFAPNATITNGSTATGANRVWKATAVGIRGMIVKDSAKLTSARDALTDVFAYVTSGDGFYADGSFIQHTAHPYTGGYGKSLLETIVPFMYLLNGSTWAVTAPAAQNLYTWIYESFEPLLYKGAMMDMSRGREISRRASQDHALGAKVIAPILQMAQFAPAVDAARLRSMAKSWLQEDTYYDFNANATLYHLGLAKQIMGDTSITARGELMKYKQYPSMDRAVQLRPGFAFALSMSSSRIYNYESINEENLKGWYTGEGMTYLYNNDLAQYSDEYWALVDKYRLPGTTVDVRTRADGSGSNYKSAKNWVGGADVAGQYGVSGMELDAWSSTLAARKSWFMFDDEIVALGAGITSTDNRTIETIVENRKINDVGSNGLTVNGTVKSTALGWSETMTGVNWMHLAGSSAGSDIGYYFPGGTTVKGLREARTGSWASVNTYAKTLDTTVLTKNFLTLWQDHGVNPTNGQYAYALLPNRTSAQVASYAANPNFSVLVNSTDVQAVQETTLGAIGANFWTDAVNTVAVGGAPFLTSNKKASVMTVESGGDIELGVSDPTQANTGTIELELYKSASAVVAAEPGVTVVQLSPTIKLSVQVGGAKGQTRHVKLTLGTPPSSPPQVTIPSYADAFVRNGTYATNNYGSSVQLEVKNDTASYAREGFLQFDFTAVSGPVASAKIRLVPVNVGMAGITNEAALVSDTTWTESLLTWNNKPASSTVLGTWTPVLGTPVELDVTSQVQSALAGTGDKKLSLRIYAPTNPGSQGFAFYGTKEQTDSAKRPALIITQPITLTASADSYVRNGTYAGDNYGTATGLVTKNSTSGFLRETYVKFDLSAVTGTFSSAKVRLVPTSVGSFATTNQAELLTDDSWSESALTWNNRPTGGTLLGSWSGMTAGVPIEIDVTSQIQAALTGDHLISLRISSPTDSGSAGDITYGSREKSDVSLRPVLILQP</sequence>
<dbReference type="InterPro" id="IPR011071">
    <property type="entry name" value="Lyase_8-like_C"/>
</dbReference>
<keyword evidence="4" id="KW-0732">Signal</keyword>
<evidence type="ECO:0000256" key="5">
    <source>
        <dbReference type="ARBA" id="ARBA00023239"/>
    </source>
</evidence>
<protein>
    <submittedName>
        <fullName evidence="11">DNRLRE domain-containing protein</fullName>
    </submittedName>
</protein>
<evidence type="ECO:0000259" key="7">
    <source>
        <dbReference type="Pfam" id="PF02278"/>
    </source>
</evidence>
<dbReference type="PANTHER" id="PTHR38481">
    <property type="entry name" value="HYALURONATE LYASE"/>
    <property type="match status" value="1"/>
</dbReference>
<evidence type="ECO:0000259" key="10">
    <source>
        <dbReference type="Pfam" id="PF24517"/>
    </source>
</evidence>
<dbReference type="InterPro" id="IPR012970">
    <property type="entry name" value="Lyase_8_alpha_N"/>
</dbReference>
<dbReference type="Gene3D" id="2.60.220.10">
    <property type="entry name" value="Polysaccharide lyase family 8-like, C-terminal"/>
    <property type="match status" value="1"/>
</dbReference>
<feature type="domain" description="Polysaccharide lyase family 8 C-terminal" evidence="8">
    <location>
        <begin position="703"/>
        <end position="771"/>
    </location>
</feature>
<keyword evidence="12" id="KW-1185">Reference proteome</keyword>
<dbReference type="GO" id="GO:0030246">
    <property type="term" value="F:carbohydrate binding"/>
    <property type="evidence" value="ECO:0007669"/>
    <property type="project" value="InterPro"/>
</dbReference>
<dbReference type="InterPro" id="IPR003159">
    <property type="entry name" value="Lyase_8_central_dom"/>
</dbReference>
<comment type="subcellular location">
    <subcellularLocation>
        <location evidence="1">Secreted</location>
    </subcellularLocation>
</comment>
<dbReference type="InterPro" id="IPR038970">
    <property type="entry name" value="Lyase_8"/>
</dbReference>
<keyword evidence="5" id="KW-0456">Lyase</keyword>
<dbReference type="PANTHER" id="PTHR38481:SF1">
    <property type="entry name" value="HYALURONATE LYASE"/>
    <property type="match status" value="1"/>
</dbReference>
<evidence type="ECO:0000313" key="12">
    <source>
        <dbReference type="Proteomes" id="UP000276128"/>
    </source>
</evidence>
<dbReference type="AlphaFoldDB" id="A0A3S0CXT7"/>
<gene>
    <name evidence="11" type="ORF">EJQ19_02760</name>
</gene>
<feature type="domain" description="Polysaccharide lyase 8 N-terminal alpha-helical" evidence="9">
    <location>
        <begin position="65"/>
        <end position="385"/>
    </location>
</feature>
<dbReference type="NCBIfam" id="NF033679">
    <property type="entry name" value="DNRLRE_dom"/>
    <property type="match status" value="2"/>
</dbReference>
<organism evidence="11 12">
    <name type="scientific">Paenibacillus whitsoniae</name>
    <dbReference type="NCBI Taxonomy" id="2496558"/>
    <lineage>
        <taxon>Bacteria</taxon>
        <taxon>Bacillati</taxon>
        <taxon>Bacillota</taxon>
        <taxon>Bacilli</taxon>
        <taxon>Bacillales</taxon>
        <taxon>Paenibacillaceae</taxon>
        <taxon>Paenibacillus</taxon>
    </lineage>
</organism>
<evidence type="ECO:0000259" key="8">
    <source>
        <dbReference type="Pfam" id="PF02884"/>
    </source>
</evidence>
<dbReference type="InterPro" id="IPR055372">
    <property type="entry name" value="CBM96"/>
</dbReference>
<dbReference type="SUPFAM" id="SSF49863">
    <property type="entry name" value="Hyaluronate lyase-like, C-terminal domain"/>
    <property type="match status" value="1"/>
</dbReference>
<dbReference type="Pfam" id="PF08124">
    <property type="entry name" value="Lyase_8_N"/>
    <property type="match status" value="1"/>
</dbReference>
<dbReference type="InterPro" id="IPR014718">
    <property type="entry name" value="GH-type_carb-bd"/>
</dbReference>
<dbReference type="GO" id="GO:0016837">
    <property type="term" value="F:carbon-oxygen lyase activity, acting on polysaccharides"/>
    <property type="evidence" value="ECO:0007669"/>
    <property type="project" value="UniProtKB-ARBA"/>
</dbReference>
<feature type="active site" evidence="6">
    <location>
        <position position="345"/>
    </location>
</feature>
<dbReference type="InterPro" id="IPR011013">
    <property type="entry name" value="Gal_mutarotase_sf_dom"/>
</dbReference>
<dbReference type="OrthoDB" id="6636047at2"/>
<evidence type="ECO:0000256" key="4">
    <source>
        <dbReference type="ARBA" id="ARBA00022729"/>
    </source>
</evidence>
<dbReference type="InterPro" id="IPR004103">
    <property type="entry name" value="Lyase_8_C"/>
</dbReference>
<dbReference type="GO" id="GO:0005975">
    <property type="term" value="P:carbohydrate metabolic process"/>
    <property type="evidence" value="ECO:0007669"/>
    <property type="project" value="InterPro"/>
</dbReference>
<evidence type="ECO:0000256" key="6">
    <source>
        <dbReference type="PIRSR" id="PIRSR638970-1"/>
    </source>
</evidence>